<dbReference type="Gene3D" id="3.60.15.10">
    <property type="entry name" value="Ribonuclease Z/Hydroxyacylglutathione hydrolase-like"/>
    <property type="match status" value="1"/>
</dbReference>
<gene>
    <name evidence="2" type="ORF">J8273_5543</name>
</gene>
<dbReference type="GO" id="GO:0042781">
    <property type="term" value="F:3'-tRNA processing endoribonuclease activity"/>
    <property type="evidence" value="ECO:0007669"/>
    <property type="project" value="TreeGrafter"/>
</dbReference>
<dbReference type="Pfam" id="PF23023">
    <property type="entry name" value="Anti-Pycsar_Apyc1"/>
    <property type="match status" value="1"/>
</dbReference>
<evidence type="ECO:0000259" key="1">
    <source>
        <dbReference type="SMART" id="SM00849"/>
    </source>
</evidence>
<dbReference type="GO" id="GO:0046872">
    <property type="term" value="F:metal ion binding"/>
    <property type="evidence" value="ECO:0007669"/>
    <property type="project" value="UniProtKB-KW"/>
</dbReference>
<accession>A0A8J6AZZ2</accession>
<dbReference type="InterPro" id="IPR036866">
    <property type="entry name" value="RibonucZ/Hydroxyglut_hydro"/>
</dbReference>
<name>A0A8J6AZZ2_9EUKA</name>
<dbReference type="PANTHER" id="PTHR46018:SF2">
    <property type="entry name" value="ZINC PHOSPHODIESTERASE ELAC PROTEIN 1"/>
    <property type="match status" value="1"/>
</dbReference>
<protein>
    <submittedName>
        <fullName evidence="2">Metallo-beta-lactamase</fullName>
    </submittedName>
</protein>
<dbReference type="EMBL" id="JAHDYR010000038">
    <property type="protein sequence ID" value="KAG9392538.1"/>
    <property type="molecule type" value="Genomic_DNA"/>
</dbReference>
<dbReference type="Proteomes" id="UP000717585">
    <property type="component" value="Unassembled WGS sequence"/>
</dbReference>
<dbReference type="SMART" id="SM00849">
    <property type="entry name" value="Lactamase_B"/>
    <property type="match status" value="1"/>
</dbReference>
<organism evidence="2 3">
    <name type="scientific">Carpediemonas membranifera</name>
    <dbReference type="NCBI Taxonomy" id="201153"/>
    <lineage>
        <taxon>Eukaryota</taxon>
        <taxon>Metamonada</taxon>
        <taxon>Carpediemonas-like organisms</taxon>
        <taxon>Carpediemonas</taxon>
    </lineage>
</organism>
<dbReference type="SUPFAM" id="SSF56281">
    <property type="entry name" value="Metallo-hydrolase/oxidoreductase"/>
    <property type="match status" value="1"/>
</dbReference>
<proteinExistence type="predicted"/>
<dbReference type="AlphaFoldDB" id="A0A8J6AZZ2"/>
<reference evidence="2" key="1">
    <citation type="submission" date="2021-05" db="EMBL/GenBank/DDBJ databases">
        <title>A free-living protist that lacks canonical eukaryotic 1 DNA replication and segregation systems.</title>
        <authorList>
            <person name="Salas-Leiva D.E."/>
            <person name="Tromer E.C."/>
            <person name="Curtis B.A."/>
            <person name="Jerlstrom-Hultqvist J."/>
            <person name="Kolisko M."/>
            <person name="Yi Z."/>
            <person name="Salas-Leiva J.S."/>
            <person name="Gallot-Lavallee L."/>
            <person name="Kops G.J.P.L."/>
            <person name="Archibald J.M."/>
            <person name="Simpson A.G.B."/>
            <person name="Roger A.J."/>
        </authorList>
    </citation>
    <scope>NUCLEOTIDE SEQUENCE</scope>
    <source>
        <strain evidence="2">BICM</strain>
    </source>
</reference>
<dbReference type="OrthoDB" id="347192at2759"/>
<evidence type="ECO:0000313" key="2">
    <source>
        <dbReference type="EMBL" id="KAG9392538.1"/>
    </source>
</evidence>
<sequence>MPMKLQFLGCGSYVSDYGNNNMVLEINRRRMLIDCGFTLRESLVTARLKPNDFDAIFISHQHGDHIHGLEYIVTYSLSCPTLIPAGRRIRLFLPKVLVPVVQTLLRPLSQRNEGMFGIDAFFNVTILDETGFDWMGVHFDIDIMPHIRLPNKPEMVSHSLRFPAPSGEQVYITTDFCAEVATASERDKIMAHFSQSARIYHDCETTARPSGVHTNIRTLAAYPADIRAKLVCMHYTNPAMIREVLPGVPCVTRYTVYDLSKV</sequence>
<dbReference type="PANTHER" id="PTHR46018">
    <property type="entry name" value="ZINC PHOSPHODIESTERASE ELAC PROTEIN 1"/>
    <property type="match status" value="1"/>
</dbReference>
<dbReference type="InterPro" id="IPR001279">
    <property type="entry name" value="Metallo-B-lactamas"/>
</dbReference>
<comment type="caution">
    <text evidence="2">The sequence shown here is derived from an EMBL/GenBank/DDBJ whole genome shotgun (WGS) entry which is preliminary data.</text>
</comment>
<evidence type="ECO:0000313" key="3">
    <source>
        <dbReference type="Proteomes" id="UP000717585"/>
    </source>
</evidence>
<keyword evidence="3" id="KW-1185">Reference proteome</keyword>
<feature type="domain" description="Metallo-beta-lactamase" evidence="1">
    <location>
        <begin position="18"/>
        <end position="234"/>
    </location>
</feature>